<keyword evidence="5 10" id="KW-0378">Hydrolase</keyword>
<evidence type="ECO:0000256" key="3">
    <source>
        <dbReference type="ARBA" id="ARBA00011738"/>
    </source>
</evidence>
<evidence type="ECO:0000313" key="10">
    <source>
        <dbReference type="EMBL" id="MCI0183956.1"/>
    </source>
</evidence>
<dbReference type="Pfam" id="PF07687">
    <property type="entry name" value="M20_dimer"/>
    <property type="match status" value="1"/>
</dbReference>
<evidence type="ECO:0000256" key="2">
    <source>
        <dbReference type="ARBA" id="ARBA00006153"/>
    </source>
</evidence>
<evidence type="ECO:0000256" key="1">
    <source>
        <dbReference type="ARBA" id="ARBA00001936"/>
    </source>
</evidence>
<feature type="binding site" evidence="8">
    <location>
        <position position="285"/>
    </location>
    <ligand>
        <name>allantoate</name>
        <dbReference type="ChEBI" id="CHEBI:17536"/>
    </ligand>
</feature>
<keyword evidence="7" id="KW-0862">Zinc</keyword>
<dbReference type="EMBL" id="JALBUF010000007">
    <property type="protein sequence ID" value="MCI0183956.1"/>
    <property type="molecule type" value="Genomic_DNA"/>
</dbReference>
<comment type="cofactor">
    <cofactor evidence="1">
        <name>Mn(2+)</name>
        <dbReference type="ChEBI" id="CHEBI:29035"/>
    </cofactor>
</comment>
<dbReference type="InterPro" id="IPR002933">
    <property type="entry name" value="Peptidase_M20"/>
</dbReference>
<feature type="binding site" evidence="7">
    <location>
        <position position="92"/>
    </location>
    <ligand>
        <name>Zn(2+)</name>
        <dbReference type="ChEBI" id="CHEBI:29105"/>
        <label>1</label>
    </ligand>
</feature>
<dbReference type="PANTHER" id="PTHR32494">
    <property type="entry name" value="ALLANTOATE DEIMINASE-RELATED"/>
    <property type="match status" value="1"/>
</dbReference>
<feature type="binding site" evidence="8">
    <location>
        <position position="298"/>
    </location>
    <ligand>
        <name>allantoate</name>
        <dbReference type="ChEBI" id="CHEBI:17536"/>
    </ligand>
</feature>
<dbReference type="Proteomes" id="UP001139263">
    <property type="component" value="Unassembled WGS sequence"/>
</dbReference>
<dbReference type="SUPFAM" id="SSF55031">
    <property type="entry name" value="Bacterial exopeptidase dimerisation domain"/>
    <property type="match status" value="1"/>
</dbReference>
<dbReference type="NCBIfam" id="NF006771">
    <property type="entry name" value="PRK09290.1-5"/>
    <property type="match status" value="1"/>
</dbReference>
<dbReference type="AlphaFoldDB" id="A0A9X2AFE0"/>
<evidence type="ECO:0000256" key="5">
    <source>
        <dbReference type="ARBA" id="ARBA00022801"/>
    </source>
</evidence>
<dbReference type="InterPro" id="IPR036264">
    <property type="entry name" value="Bact_exopeptidase_dim_dom"/>
</dbReference>
<keyword evidence="4 7" id="KW-0479">Metal-binding</keyword>
<protein>
    <submittedName>
        <fullName evidence="10">N-carbamoyl-L-amino-acid hydrolase</fullName>
        <ecNumber evidence="10">3.5.1.87</ecNumber>
    </submittedName>
</protein>
<evidence type="ECO:0000313" key="11">
    <source>
        <dbReference type="Proteomes" id="UP001139263"/>
    </source>
</evidence>
<dbReference type="Gene3D" id="3.40.630.10">
    <property type="entry name" value="Zn peptidases"/>
    <property type="match status" value="1"/>
</dbReference>
<organism evidence="10 11">
    <name type="scientific">Sulfoacidibacillus ferrooxidans</name>
    <dbReference type="NCBI Taxonomy" id="2005001"/>
    <lineage>
        <taxon>Bacteria</taxon>
        <taxon>Bacillati</taxon>
        <taxon>Bacillota</taxon>
        <taxon>Bacilli</taxon>
        <taxon>Bacillales</taxon>
        <taxon>Alicyclobacillaceae</taxon>
        <taxon>Sulfoacidibacillus</taxon>
    </lineage>
</organism>
<feature type="binding site" evidence="7">
    <location>
        <position position="103"/>
    </location>
    <ligand>
        <name>Zn(2+)</name>
        <dbReference type="ChEBI" id="CHEBI:29105"/>
        <label>2</label>
    </ligand>
</feature>
<dbReference type="GO" id="GO:0016813">
    <property type="term" value="F:hydrolase activity, acting on carbon-nitrogen (but not peptide) bonds, in linear amidines"/>
    <property type="evidence" value="ECO:0007669"/>
    <property type="project" value="InterPro"/>
</dbReference>
<comment type="similarity">
    <text evidence="2">Belongs to the peptidase M20 family.</text>
</comment>
<dbReference type="EC" id="3.5.1.87" evidence="10"/>
<comment type="caution">
    <text evidence="10">The sequence shown here is derived from an EMBL/GenBank/DDBJ whole genome shotgun (WGS) entry which is preliminary data.</text>
</comment>
<dbReference type="PANTHER" id="PTHR32494:SF19">
    <property type="entry name" value="ALLANTOATE DEIMINASE-RELATED"/>
    <property type="match status" value="1"/>
</dbReference>
<feature type="binding site" evidence="7">
    <location>
        <position position="392"/>
    </location>
    <ligand>
        <name>Zn(2+)</name>
        <dbReference type="ChEBI" id="CHEBI:29105"/>
        <label>2</label>
    </ligand>
</feature>
<comment type="cofactor">
    <cofactor evidence="7">
        <name>Zn(2+)</name>
        <dbReference type="ChEBI" id="CHEBI:29105"/>
    </cofactor>
    <text evidence="7">Binds 2 Zn(2+) ions per subunit.</text>
</comment>
<evidence type="ECO:0000256" key="8">
    <source>
        <dbReference type="PIRSR" id="PIRSR001235-2"/>
    </source>
</evidence>
<reference evidence="10" key="1">
    <citation type="submission" date="2022-03" db="EMBL/GenBank/DDBJ databases">
        <title>Draft Genome Sequence of Firmicute Strain S0AB, a Heterotrophic Iron/Sulfur-Oxidizing Extreme Acidophile.</title>
        <authorList>
            <person name="Vergara E."/>
            <person name="Pakostova E."/>
            <person name="Johnson D.B."/>
            <person name="Holmes D.S."/>
        </authorList>
    </citation>
    <scope>NUCLEOTIDE SEQUENCE</scope>
    <source>
        <strain evidence="10">S0AB</strain>
    </source>
</reference>
<keyword evidence="11" id="KW-1185">Reference proteome</keyword>
<proteinExistence type="inferred from homology"/>
<evidence type="ECO:0000256" key="7">
    <source>
        <dbReference type="PIRSR" id="PIRSR001235-1"/>
    </source>
</evidence>
<evidence type="ECO:0000256" key="4">
    <source>
        <dbReference type="ARBA" id="ARBA00022723"/>
    </source>
</evidence>
<keyword evidence="6" id="KW-0464">Manganese</keyword>
<feature type="binding site" evidence="7">
    <location>
        <position position="103"/>
    </location>
    <ligand>
        <name>Zn(2+)</name>
        <dbReference type="ChEBI" id="CHEBI:29105"/>
        <label>1</label>
    </ligand>
</feature>
<sequence>MCSSLIAKEVTESLLNVQRMASRIEKLSHISSGQGPGVTRLAYTESDERATQQVEEWMIAAGMVITRDQFHNVIGRYEGTDVSAAPVVVGSHIDSVPEGGAYDGVLGVLAGIEVVQELSTRGMRCIRPIHVMIFRDEEGVRFQAGLIGSKGFTGLLREQDLQLQDEKGITLAEAITALGEDESITTVIVKQPNIASYVELHIKQGPLLDEYKIPCSVVNGIAGAARYRFKVVGNPGHAGTVPMALRKDALLAAAEIILAIEQQAILHDSLVATVGHLSVLPGASNVIPGVVEGSLDIRSLDEQLIKSSIATIIQVCEQICRLRGVDVSFTCVGYSPPVQASKRMISLIESVLAQHKITALPLVSGAGHDAMVMGAITEMGMIFVRCKEGISHHPAEYVDISDMEVALDVLFGVIYQLANDF</sequence>
<dbReference type="GO" id="GO:0046872">
    <property type="term" value="F:metal ion binding"/>
    <property type="evidence" value="ECO:0007669"/>
    <property type="project" value="UniProtKB-KW"/>
</dbReference>
<dbReference type="InterPro" id="IPR010158">
    <property type="entry name" value="Amidase_Cbmase"/>
</dbReference>
<gene>
    <name evidence="10" type="primary">hyuC</name>
    <name evidence="10" type="ORF">MM817_02248</name>
</gene>
<dbReference type="SUPFAM" id="SSF53187">
    <property type="entry name" value="Zn-dependent exopeptidases"/>
    <property type="match status" value="1"/>
</dbReference>
<feature type="binding site" evidence="7">
    <location>
        <position position="201"/>
    </location>
    <ligand>
        <name>Zn(2+)</name>
        <dbReference type="ChEBI" id="CHEBI:29105"/>
        <label>1</label>
    </ligand>
</feature>
<dbReference type="GO" id="GO:0050538">
    <property type="term" value="F:N-carbamoyl-L-amino-acid hydrolase activity"/>
    <property type="evidence" value="ECO:0007669"/>
    <property type="project" value="UniProtKB-EC"/>
</dbReference>
<evidence type="ECO:0000259" key="9">
    <source>
        <dbReference type="Pfam" id="PF07687"/>
    </source>
</evidence>
<comment type="subunit">
    <text evidence="3">Homodimer.</text>
</comment>
<dbReference type="NCBIfam" id="TIGR01879">
    <property type="entry name" value="hydantase"/>
    <property type="match status" value="1"/>
</dbReference>
<feature type="binding site" evidence="8">
    <location>
        <position position="226"/>
    </location>
    <ligand>
        <name>allantoate</name>
        <dbReference type="ChEBI" id="CHEBI:17536"/>
    </ligand>
</feature>
<dbReference type="PIRSF" id="PIRSF001235">
    <property type="entry name" value="Amidase_carbamoylase"/>
    <property type="match status" value="1"/>
</dbReference>
<dbReference type="CDD" id="cd03884">
    <property type="entry name" value="M20_bAS"/>
    <property type="match status" value="1"/>
</dbReference>
<feature type="domain" description="Peptidase M20 dimerisation" evidence="9">
    <location>
        <begin position="220"/>
        <end position="319"/>
    </location>
</feature>
<evidence type="ECO:0000256" key="6">
    <source>
        <dbReference type="ARBA" id="ARBA00023211"/>
    </source>
</evidence>
<name>A0A9X2AFE0_9BACL</name>
<dbReference type="Pfam" id="PF01546">
    <property type="entry name" value="Peptidase_M20"/>
    <property type="match status" value="1"/>
</dbReference>
<dbReference type="InterPro" id="IPR011650">
    <property type="entry name" value="Peptidase_M20_dimer"/>
</dbReference>
<feature type="binding site" evidence="7">
    <location>
        <position position="138"/>
    </location>
    <ligand>
        <name>Zn(2+)</name>
        <dbReference type="ChEBI" id="CHEBI:29105"/>
        <label>2</label>
    </ligand>
</feature>
<dbReference type="Gene3D" id="3.30.70.360">
    <property type="match status" value="1"/>
</dbReference>
<accession>A0A9X2AFE0</accession>